<proteinExistence type="predicted"/>
<reference evidence="1 2" key="1">
    <citation type="submission" date="2020-02" db="EMBL/GenBank/DDBJ databases">
        <authorList>
            <person name="Yang Z."/>
        </authorList>
    </citation>
    <scope>NUCLEOTIDE SEQUENCE [LARGE SCALE GENOMIC DNA]</scope>
    <source>
        <strain evidence="1 2">HX-7-9</strain>
    </source>
</reference>
<evidence type="ECO:0000313" key="1">
    <source>
        <dbReference type="EMBL" id="NDV11695.1"/>
    </source>
</evidence>
<organism evidence="1 2">
    <name type="scientific">Crenobacter caeni</name>
    <dbReference type="NCBI Taxonomy" id="2705474"/>
    <lineage>
        <taxon>Bacteria</taxon>
        <taxon>Pseudomonadati</taxon>
        <taxon>Pseudomonadota</taxon>
        <taxon>Betaproteobacteria</taxon>
        <taxon>Neisseriales</taxon>
        <taxon>Neisseriaceae</taxon>
        <taxon>Crenobacter</taxon>
    </lineage>
</organism>
<keyword evidence="2" id="KW-1185">Reference proteome</keyword>
<comment type="caution">
    <text evidence="1">The sequence shown here is derived from an EMBL/GenBank/DDBJ whole genome shotgun (WGS) entry which is preliminary data.</text>
</comment>
<protein>
    <submittedName>
        <fullName evidence="1">DUF1853 family protein</fullName>
    </submittedName>
</protein>
<accession>A0A6B2KND6</accession>
<dbReference type="Pfam" id="PF08907">
    <property type="entry name" value="DUF1853"/>
    <property type="match status" value="1"/>
</dbReference>
<dbReference type="InterPro" id="IPR015003">
    <property type="entry name" value="DUF1853"/>
</dbReference>
<dbReference type="Proteomes" id="UP000482578">
    <property type="component" value="Unassembled WGS sequence"/>
</dbReference>
<dbReference type="AlphaFoldDB" id="A0A6B2KND6"/>
<evidence type="ECO:0000313" key="2">
    <source>
        <dbReference type="Proteomes" id="UP000482578"/>
    </source>
</evidence>
<gene>
    <name evidence="1" type="ORF">GZH52_02635</name>
</gene>
<dbReference type="RefSeq" id="WP_163314965.1">
    <property type="nucleotide sequence ID" value="NZ_JAAGAA010000002.1"/>
</dbReference>
<name>A0A6B2KND6_9NEIS</name>
<dbReference type="EMBL" id="JAAGAA010000002">
    <property type="protein sequence ID" value="NDV11695.1"/>
    <property type="molecule type" value="Genomic_DNA"/>
</dbReference>
<sequence>MRSARTATVAEPLLGAPQAVRDLAWLLGSRAPFPFSPQLPRERLLSPGWQDALFALSRNPAPLEAWLAARPGRRLGHYAEALFGFWCAHAPDVELVAHGLAVRDSAAHTVGEFDFLLRLSGEPWHVELACKFYLEVEPGRLLGPAPNDSWALKSAKLLRQLALSRHPAARALLPDGFAGCQAAAWLAGWRFVPAARWQPAHADGWFAAIGEPWPALAGADGWLHLAHACWLSPACAAATEPVSETALRTRLAAITRPQLVAQLREADGVWLECARGFVLPAGWLALAAREGDG</sequence>